<evidence type="ECO:0000259" key="1">
    <source>
        <dbReference type="Pfam" id="PF00646"/>
    </source>
</evidence>
<proteinExistence type="predicted"/>
<protein>
    <submittedName>
        <fullName evidence="3">Uncharacterized protein</fullName>
    </submittedName>
</protein>
<dbReference type="InterPro" id="IPR042317">
    <property type="entry name" value="She-1-like"/>
</dbReference>
<gene>
    <name evidence="3" type="ORF">GCK72_019968</name>
</gene>
<organism evidence="3 4">
    <name type="scientific">Caenorhabditis remanei</name>
    <name type="common">Caenorhabditis vulgaris</name>
    <dbReference type="NCBI Taxonomy" id="31234"/>
    <lineage>
        <taxon>Eukaryota</taxon>
        <taxon>Metazoa</taxon>
        <taxon>Ecdysozoa</taxon>
        <taxon>Nematoda</taxon>
        <taxon>Chromadorea</taxon>
        <taxon>Rhabditida</taxon>
        <taxon>Rhabditina</taxon>
        <taxon>Rhabditomorpha</taxon>
        <taxon>Rhabditoidea</taxon>
        <taxon>Rhabditidae</taxon>
        <taxon>Peloderinae</taxon>
        <taxon>Caenorhabditis</taxon>
    </lineage>
</organism>
<sequence>MSKLLPIWENLPIYFKQNLVDKLDFRSRQNLSACSKSERDLVDSCPISIHSLYIEQEDEEGFHLKISFSKNGTVLKFNCNNHDRGVSALYRLLSHRKTKIIFFDIYCEPEFSTSLDSFLSKFLEKRTAESSKLHVQHFSWNSGIPAEDTILRLLEQLKPNFLYWIRLNFVDIWSEEEKSEVVKKIVETEQWKRVGKIHLYDYKVDAYFKKFLHVDSLKICVEKLTEAMLLEVIEVTRTRDPPPGSQFVISASEEIKLDTLTSVFTDFHNVHRRLKEYQTPKIATLLTNESRCLVIIIWEKAIEATVCRREFLNEDFLKNHGVCVTLDMI</sequence>
<dbReference type="InterPro" id="IPR001810">
    <property type="entry name" value="F-box_dom"/>
</dbReference>
<dbReference type="PANTHER" id="PTHR31006:SF8">
    <property type="entry name" value="F-BOX DOMAIN-CONTAINING PROTEIN-RELATED"/>
    <property type="match status" value="1"/>
</dbReference>
<reference evidence="3 4" key="1">
    <citation type="submission" date="2019-12" db="EMBL/GenBank/DDBJ databases">
        <title>Chromosome-level assembly of the Caenorhabditis remanei genome.</title>
        <authorList>
            <person name="Teterina A.A."/>
            <person name="Willis J.H."/>
            <person name="Phillips P.C."/>
        </authorList>
    </citation>
    <scope>NUCLEOTIDE SEQUENCE [LARGE SCALE GENOMIC DNA]</scope>
    <source>
        <strain evidence="3 4">PX506</strain>
        <tissue evidence="3">Whole organism</tissue>
    </source>
</reference>
<evidence type="ECO:0000313" key="4">
    <source>
        <dbReference type="Proteomes" id="UP000483820"/>
    </source>
</evidence>
<accession>A0A6A5GFR4</accession>
<name>A0A6A5GFR4_CAERE</name>
<dbReference type="Pfam" id="PF01827">
    <property type="entry name" value="FTH"/>
    <property type="match status" value="1"/>
</dbReference>
<evidence type="ECO:0000313" key="3">
    <source>
        <dbReference type="EMBL" id="KAF1753411.1"/>
    </source>
</evidence>
<dbReference type="AlphaFoldDB" id="A0A6A5GFR4"/>
<dbReference type="GeneID" id="9820480"/>
<comment type="caution">
    <text evidence="3">The sequence shown here is derived from an EMBL/GenBank/DDBJ whole genome shotgun (WGS) entry which is preliminary data.</text>
</comment>
<dbReference type="Pfam" id="PF00646">
    <property type="entry name" value="F-box"/>
    <property type="match status" value="1"/>
</dbReference>
<dbReference type="PANTHER" id="PTHR31006">
    <property type="entry name" value="F-BOX DOMAIN-CONTAINING PROTEIN-RELATED-RELATED"/>
    <property type="match status" value="1"/>
</dbReference>
<dbReference type="EMBL" id="WUAV01000005">
    <property type="protein sequence ID" value="KAF1753411.1"/>
    <property type="molecule type" value="Genomic_DNA"/>
</dbReference>
<feature type="domain" description="DUF38" evidence="2">
    <location>
        <begin position="126"/>
        <end position="235"/>
    </location>
</feature>
<dbReference type="KEGG" id="crq:GCK72_019968"/>
<dbReference type="RefSeq" id="XP_003116196.2">
    <property type="nucleotide sequence ID" value="XM_003116148.2"/>
</dbReference>
<dbReference type="Proteomes" id="UP000483820">
    <property type="component" value="Chromosome V"/>
</dbReference>
<dbReference type="InterPro" id="IPR002900">
    <property type="entry name" value="DUF38/FTH_CAE_spp"/>
</dbReference>
<feature type="domain" description="F-box" evidence="1">
    <location>
        <begin position="8"/>
        <end position="47"/>
    </location>
</feature>
<evidence type="ECO:0000259" key="2">
    <source>
        <dbReference type="Pfam" id="PF01827"/>
    </source>
</evidence>
<dbReference type="CTD" id="9820480"/>